<proteinExistence type="predicted"/>
<dbReference type="AlphaFoldDB" id="A0A853IHY4"/>
<dbReference type="RefSeq" id="WP_219340309.1">
    <property type="nucleotide sequence ID" value="NZ_JACCKB010000273.1"/>
</dbReference>
<sequence length="67" mass="7825">TFALERDQQAEENEEKNKTVFRILKDRYTGQSTGTTIQLLYDPTTGRKQEYDPFDVEDVKESSTSEF</sequence>
<protein>
    <submittedName>
        <fullName evidence="2">DNA primase</fullName>
    </submittedName>
</protein>
<reference evidence="2 3" key="1">
    <citation type="submission" date="2020-07" db="EMBL/GenBank/DDBJ databases">
        <title>Endozoicomonas sp. nov., isolated from sediment.</title>
        <authorList>
            <person name="Gu T."/>
        </authorList>
    </citation>
    <scope>NUCLEOTIDE SEQUENCE [LARGE SCALE GENOMIC DNA]</scope>
    <source>
        <strain evidence="2 3">SM1973</strain>
    </source>
</reference>
<feature type="compositionally biased region" description="Basic and acidic residues" evidence="1">
    <location>
        <begin position="45"/>
        <end position="67"/>
    </location>
</feature>
<accession>A0A853IHY4</accession>
<name>A0A853IHY4_9GAMM</name>
<evidence type="ECO:0000256" key="1">
    <source>
        <dbReference type="SAM" id="MobiDB-lite"/>
    </source>
</evidence>
<feature type="non-terminal residue" evidence="2">
    <location>
        <position position="1"/>
    </location>
</feature>
<evidence type="ECO:0000313" key="2">
    <source>
        <dbReference type="EMBL" id="NYZ70108.1"/>
    </source>
</evidence>
<evidence type="ECO:0000313" key="3">
    <source>
        <dbReference type="Proteomes" id="UP000569732"/>
    </source>
</evidence>
<organism evidence="2 3">
    <name type="scientific">Spartinivicinus marinus</name>
    <dbReference type="NCBI Taxonomy" id="2994442"/>
    <lineage>
        <taxon>Bacteria</taxon>
        <taxon>Pseudomonadati</taxon>
        <taxon>Pseudomonadota</taxon>
        <taxon>Gammaproteobacteria</taxon>
        <taxon>Oceanospirillales</taxon>
        <taxon>Zooshikellaceae</taxon>
        <taxon>Spartinivicinus</taxon>
    </lineage>
</organism>
<keyword evidence="3" id="KW-1185">Reference proteome</keyword>
<dbReference type="EMBL" id="JACCKB010000273">
    <property type="protein sequence ID" value="NYZ70108.1"/>
    <property type="molecule type" value="Genomic_DNA"/>
</dbReference>
<feature type="region of interest" description="Disordered" evidence="1">
    <location>
        <begin position="42"/>
        <end position="67"/>
    </location>
</feature>
<gene>
    <name evidence="2" type="ORF">H0A36_29275</name>
</gene>
<comment type="caution">
    <text evidence="2">The sequence shown here is derived from an EMBL/GenBank/DDBJ whole genome shotgun (WGS) entry which is preliminary data.</text>
</comment>
<dbReference type="Proteomes" id="UP000569732">
    <property type="component" value="Unassembled WGS sequence"/>
</dbReference>